<protein>
    <submittedName>
        <fullName evidence="1">Uncharacterized protein</fullName>
    </submittedName>
</protein>
<dbReference type="PANTHER" id="PTHR35109:SF1">
    <property type="entry name" value="GLUTAMATE RACEMASE"/>
    <property type="match status" value="1"/>
</dbReference>
<proteinExistence type="predicted"/>
<dbReference type="Proteomes" id="UP001341840">
    <property type="component" value="Unassembled WGS sequence"/>
</dbReference>
<accession>A0ABU6QCB6</accession>
<gene>
    <name evidence="1" type="ORF">PIB30_033960</name>
</gene>
<dbReference type="EMBL" id="JASCZI010000156">
    <property type="protein sequence ID" value="MED6109484.1"/>
    <property type="molecule type" value="Genomic_DNA"/>
</dbReference>
<evidence type="ECO:0000313" key="2">
    <source>
        <dbReference type="Proteomes" id="UP001341840"/>
    </source>
</evidence>
<sequence length="102" mass="11416">MARRGVTEAKMLLLRTSRGARRAESGVIKFSGSSQHAEAESCEVGIPRSYGKIEDSTCWVPHPRTGIYFPKGHEWVMDDVPEGAASFTQTYWLRNVDDVDNN</sequence>
<reference evidence="1 2" key="1">
    <citation type="journal article" date="2023" name="Plants (Basel)">
        <title>Bridging the Gap: Combining Genomics and Transcriptomics Approaches to Understand Stylosanthes scabra, an Orphan Legume from the Brazilian Caatinga.</title>
        <authorList>
            <person name="Ferreira-Neto J.R.C."/>
            <person name="da Silva M.D."/>
            <person name="Binneck E."/>
            <person name="de Melo N.F."/>
            <person name="da Silva R.H."/>
            <person name="de Melo A.L.T.M."/>
            <person name="Pandolfi V."/>
            <person name="Bustamante F.O."/>
            <person name="Brasileiro-Vidal A.C."/>
            <person name="Benko-Iseppon A.M."/>
        </authorList>
    </citation>
    <scope>NUCLEOTIDE SEQUENCE [LARGE SCALE GENOMIC DNA]</scope>
    <source>
        <tissue evidence="1">Leaves</tissue>
    </source>
</reference>
<comment type="caution">
    <text evidence="1">The sequence shown here is derived from an EMBL/GenBank/DDBJ whole genome shotgun (WGS) entry which is preliminary data.</text>
</comment>
<evidence type="ECO:0000313" key="1">
    <source>
        <dbReference type="EMBL" id="MED6109484.1"/>
    </source>
</evidence>
<name>A0ABU6QCB6_9FABA</name>
<dbReference type="PANTHER" id="PTHR35109">
    <property type="entry name" value="GLUTAMATE RACEMASE"/>
    <property type="match status" value="1"/>
</dbReference>
<keyword evidence="2" id="KW-1185">Reference proteome</keyword>
<organism evidence="1 2">
    <name type="scientific">Stylosanthes scabra</name>
    <dbReference type="NCBI Taxonomy" id="79078"/>
    <lineage>
        <taxon>Eukaryota</taxon>
        <taxon>Viridiplantae</taxon>
        <taxon>Streptophyta</taxon>
        <taxon>Embryophyta</taxon>
        <taxon>Tracheophyta</taxon>
        <taxon>Spermatophyta</taxon>
        <taxon>Magnoliopsida</taxon>
        <taxon>eudicotyledons</taxon>
        <taxon>Gunneridae</taxon>
        <taxon>Pentapetalae</taxon>
        <taxon>rosids</taxon>
        <taxon>fabids</taxon>
        <taxon>Fabales</taxon>
        <taxon>Fabaceae</taxon>
        <taxon>Papilionoideae</taxon>
        <taxon>50 kb inversion clade</taxon>
        <taxon>dalbergioids sensu lato</taxon>
        <taxon>Dalbergieae</taxon>
        <taxon>Pterocarpus clade</taxon>
        <taxon>Stylosanthes</taxon>
    </lineage>
</organism>